<evidence type="ECO:0000259" key="1">
    <source>
        <dbReference type="PROSITE" id="PS51184"/>
    </source>
</evidence>
<dbReference type="Gene3D" id="2.60.120.10">
    <property type="entry name" value="Jelly Rolls"/>
    <property type="match status" value="3"/>
</dbReference>
<dbReference type="EMBL" id="GG666573">
    <property type="protein sequence ID" value="EEN53408.1"/>
    <property type="molecule type" value="Genomic_DNA"/>
</dbReference>
<evidence type="ECO:0000313" key="2">
    <source>
        <dbReference type="EMBL" id="EEN53408.1"/>
    </source>
</evidence>
<feature type="domain" description="JmjC" evidence="1">
    <location>
        <begin position="515"/>
        <end position="1047"/>
    </location>
</feature>
<dbReference type="PANTHER" id="PTHR12461">
    <property type="entry name" value="HYPOXIA-INDUCIBLE FACTOR 1 ALPHA INHIBITOR-RELATED"/>
    <property type="match status" value="1"/>
</dbReference>
<sequence>MSAKAHMQNLFLPGAFEHNRIYKTKKKQVTGCHDLHYLLKAQSRGLVVAAVEKLPGDNIPDGVYSLRISCRPDVEPPDSENAQQVNARSEKETWEMVRCTNCDCNKGAAKAGCKRNGILFKFNPVVKTVYDPAVWPDERLKKHCVRAYRESQSMGRSSEENGKIYWEDVEAILQDACIVAGVLPLDESVVSTLVSLESAFRYEEGVMVGVIGGDFRWETGEKLKWADDGKLSGEPRDVAFFPRAAAERNCLILPPKVRPRAHVYTESRSPEVMVEFINQNCNTYRTLEGNLSFQGLHREEILGNIFRASDISGFTMGVKFGLTNASEQCMVNSNTGTTDAETCGLYEGVQSHDEFRTVGGHQNSEPVTLHVENDVRDRTESPRAREQKESDKMVECERIPVPTRAEFFHNYVKRSQPVIITGAMEQWNVFEKWSNEFLRERFGKEEVHIKLTSGGEYEGVEDASLWEDFGTFQIPRHVRDQLPFPDMVVVRPATMNLKFGKFLDMIEETARSEVKNMSAYLEYSSIPQYMPSLEADISGFPFVTNLLTRRHLNMWLSDGHTLGKLHFDPFDNLLCQISGKKEVLLFEPHDNTRLYEAHIPEAILGLNNRTGKFRRKTLLDSTSMVMSPVDILKPNFESAPTILGSNNRTGKFRRKTLLDSTSMVMSPVDILKPNFKCGFNSVLRQSAPAMLGFNNRTSQFRRKTLLDSTSMVMSPVDILKPNFEITVDLKVLRQSAPTMLGFNNRTGKFRRKTLLDSTSMVMSPVDILKPNFKVRRHRFCSYENMILDNSRIKYMRQSAPTILGFNNRTGKFRRKTLLDSTSMVMSPVDILKPNFKDRQFRRKTLLDSTSMVMSPVDILKPDFKSAPTILGFNNRTGKFRRKTLLDSTSMVMSPVDILKPDFKTSSSLTLRTGKFRRKTLLDSTSMVMSPVDILKPDFKEWPVQQENSMVMSPVDILKPDFERFPKFAEAVPVNCTIEEGERFPKFADAVPVNCTIEEGDILFMPAHWWHEVQSYPSPTQHRNLAINFWYEPFLTKEFPCQTCSLDVNPHYRHLLG</sequence>
<gene>
    <name evidence="2" type="ORF">BRAFLDRAFT_69319</name>
</gene>
<dbReference type="InterPro" id="IPR014710">
    <property type="entry name" value="RmlC-like_jellyroll"/>
</dbReference>
<proteinExistence type="predicted"/>
<dbReference type="PANTHER" id="PTHR12461:SF83">
    <property type="entry name" value="JMJC DOMAIN-CONTAINING PROTEIN"/>
    <property type="match status" value="1"/>
</dbReference>
<dbReference type="Pfam" id="PF13621">
    <property type="entry name" value="Cupin_8"/>
    <property type="match status" value="2"/>
</dbReference>
<dbReference type="InParanoid" id="C3Z1P1"/>
<dbReference type="SUPFAM" id="SSF51197">
    <property type="entry name" value="Clavaminate synthase-like"/>
    <property type="match status" value="2"/>
</dbReference>
<dbReference type="eggNOG" id="KOG2508">
    <property type="taxonomic scope" value="Eukaryota"/>
</dbReference>
<dbReference type="InterPro" id="IPR041667">
    <property type="entry name" value="Cupin_8"/>
</dbReference>
<name>C3Z1P1_BRAFL</name>
<protein>
    <recommendedName>
        <fullName evidence="1">JmjC domain-containing protein</fullName>
    </recommendedName>
</protein>
<dbReference type="AlphaFoldDB" id="C3Z1P1"/>
<reference evidence="2" key="1">
    <citation type="journal article" date="2008" name="Nature">
        <title>The amphioxus genome and the evolution of the chordate karyotype.</title>
        <authorList>
            <consortium name="US DOE Joint Genome Institute (JGI-PGF)"/>
            <person name="Putnam N.H."/>
            <person name="Butts T."/>
            <person name="Ferrier D.E.K."/>
            <person name="Furlong R.F."/>
            <person name="Hellsten U."/>
            <person name="Kawashima T."/>
            <person name="Robinson-Rechavi M."/>
            <person name="Shoguchi E."/>
            <person name="Terry A."/>
            <person name="Yu J.-K."/>
            <person name="Benito-Gutierrez E.L."/>
            <person name="Dubchak I."/>
            <person name="Garcia-Fernandez J."/>
            <person name="Gibson-Brown J.J."/>
            <person name="Grigoriev I.V."/>
            <person name="Horton A.C."/>
            <person name="de Jong P.J."/>
            <person name="Jurka J."/>
            <person name="Kapitonov V.V."/>
            <person name="Kohara Y."/>
            <person name="Kuroki Y."/>
            <person name="Lindquist E."/>
            <person name="Lucas S."/>
            <person name="Osoegawa K."/>
            <person name="Pennacchio L.A."/>
            <person name="Salamov A.A."/>
            <person name="Satou Y."/>
            <person name="Sauka-Spengler T."/>
            <person name="Schmutz J."/>
            <person name="Shin-I T."/>
            <person name="Toyoda A."/>
            <person name="Bronner-Fraser M."/>
            <person name="Fujiyama A."/>
            <person name="Holland L.Z."/>
            <person name="Holland P.W.H."/>
            <person name="Satoh N."/>
            <person name="Rokhsar D.S."/>
        </authorList>
    </citation>
    <scope>NUCLEOTIDE SEQUENCE [LARGE SCALE GENOMIC DNA]</scope>
    <source>
        <strain evidence="2">S238N-H82</strain>
        <tissue evidence="2">Testes</tissue>
    </source>
</reference>
<dbReference type="InterPro" id="IPR003347">
    <property type="entry name" value="JmjC_dom"/>
</dbReference>
<accession>C3Z1P1</accession>
<dbReference type="PROSITE" id="PS51184">
    <property type="entry name" value="JMJC"/>
    <property type="match status" value="1"/>
</dbReference>
<organism>
    <name type="scientific">Branchiostoma floridae</name>
    <name type="common">Florida lancelet</name>
    <name type="synonym">Amphioxus</name>
    <dbReference type="NCBI Taxonomy" id="7739"/>
    <lineage>
        <taxon>Eukaryota</taxon>
        <taxon>Metazoa</taxon>
        <taxon>Chordata</taxon>
        <taxon>Cephalochordata</taxon>
        <taxon>Leptocardii</taxon>
        <taxon>Amphioxiformes</taxon>
        <taxon>Branchiostomatidae</taxon>
        <taxon>Branchiostoma</taxon>
    </lineage>
</organism>